<dbReference type="eggNOG" id="COG5339">
    <property type="taxonomic scope" value="Bacteria"/>
</dbReference>
<dbReference type="STRING" id="887898.HMPREF0551_2102"/>
<organism evidence="1 2">
    <name type="scientific">Lautropia mirabilis ATCC 51599</name>
    <dbReference type="NCBI Taxonomy" id="887898"/>
    <lineage>
        <taxon>Bacteria</taxon>
        <taxon>Pseudomonadati</taxon>
        <taxon>Pseudomonadota</taxon>
        <taxon>Betaproteobacteria</taxon>
        <taxon>Burkholderiales</taxon>
        <taxon>Burkholderiaceae</taxon>
        <taxon>Lautropia</taxon>
    </lineage>
</organism>
<name>E7RZJ3_9BURK</name>
<comment type="caution">
    <text evidence="1">The sequence shown here is derived from an EMBL/GenBank/DDBJ whole genome shotgun (WGS) entry which is preliminary data.</text>
</comment>
<accession>E7RZJ3</accession>
<sequence length="468" mass="50516">MGKAVSVTGGVVVLALAYVGSSWWLGQQAEKHYQTDFDKIVKRMGFDEVKRVSYTRGIFESQATDILTLVLPRPPQGMGDDDQDDSGEDITLRLHLVQTIKHGPFVGGRLAAARIETRLDKVEGIPEGLKQALAKASAPTASTLVGFDGSMDGQAVLPAGEMVPPGSEPDNRMIWKQLTYDYMVSGDRLQVLAQLQWPELTWSVTPGAFGPDKPGMNLVMSGLSANIQQTGTNPDHWLMVPGHYTMRLNDFQLKAVSNDGKQSSTLFSVNGWESQGRITSSGKLLASEENGAGKAVVMDVPLEKLGYTASISNIDEAVLVPLQDIVQEMGKATDPAEAMPDEARLRPVVTTLAASSPALGMRLDGTLQGKTAYVDSRVVLNPLQGNASVPLGPQLLQSLKADVNVYLPKAITAEVNRRLEQSFGKGVNGCNLDCQLRQQGIAREQADAWETKVQFAGGQLMLNGQRIF</sequence>
<dbReference type="InterPro" id="IPR010352">
    <property type="entry name" value="DUF945"/>
</dbReference>
<dbReference type="HOGENOM" id="CLU_040145_0_0_4"/>
<evidence type="ECO:0008006" key="3">
    <source>
        <dbReference type="Google" id="ProtNLM"/>
    </source>
</evidence>
<evidence type="ECO:0000313" key="1">
    <source>
        <dbReference type="EMBL" id="EFV93987.1"/>
    </source>
</evidence>
<dbReference type="EMBL" id="AEQP01000022">
    <property type="protein sequence ID" value="EFV93987.1"/>
    <property type="molecule type" value="Genomic_DNA"/>
</dbReference>
<gene>
    <name evidence="1" type="ORF">HMPREF0551_2102</name>
</gene>
<dbReference type="Proteomes" id="UP000011021">
    <property type="component" value="Unassembled WGS sequence"/>
</dbReference>
<evidence type="ECO:0000313" key="2">
    <source>
        <dbReference type="Proteomes" id="UP000011021"/>
    </source>
</evidence>
<dbReference type="RefSeq" id="WP_005674488.1">
    <property type="nucleotide sequence ID" value="NZ_CP146288.1"/>
</dbReference>
<proteinExistence type="predicted"/>
<protein>
    <recommendedName>
        <fullName evidence="3">DUF945 domain-containing protein</fullName>
    </recommendedName>
</protein>
<dbReference type="Pfam" id="PF06097">
    <property type="entry name" value="DUF945"/>
    <property type="match status" value="1"/>
</dbReference>
<dbReference type="AlphaFoldDB" id="E7RZJ3"/>
<reference evidence="1 2" key="1">
    <citation type="submission" date="2010-12" db="EMBL/GenBank/DDBJ databases">
        <authorList>
            <person name="Muzny D."/>
            <person name="Qin X."/>
            <person name="Deng J."/>
            <person name="Jiang H."/>
            <person name="Liu Y."/>
            <person name="Qu J."/>
            <person name="Song X.-Z."/>
            <person name="Zhang L."/>
            <person name="Thornton R."/>
            <person name="Coyle M."/>
            <person name="Francisco L."/>
            <person name="Jackson L."/>
            <person name="Javaid M."/>
            <person name="Korchina V."/>
            <person name="Kovar C."/>
            <person name="Mata R."/>
            <person name="Mathew T."/>
            <person name="Ngo R."/>
            <person name="Nguyen L."/>
            <person name="Nguyen N."/>
            <person name="Okwuonu G."/>
            <person name="Ongeri F."/>
            <person name="Pham C."/>
            <person name="Simmons D."/>
            <person name="Wilczek-Boney K."/>
            <person name="Hale W."/>
            <person name="Jakkamsetti A."/>
            <person name="Pham P."/>
            <person name="Ruth R."/>
            <person name="San Lucas F."/>
            <person name="Warren J."/>
            <person name="Zhang J."/>
            <person name="Zhao Z."/>
            <person name="Zhou C."/>
            <person name="Zhu D."/>
            <person name="Lee S."/>
            <person name="Bess C."/>
            <person name="Blankenburg K."/>
            <person name="Forbes L."/>
            <person name="Fu Q."/>
            <person name="Gubbala S."/>
            <person name="Hirani K."/>
            <person name="Jayaseelan J.C."/>
            <person name="Lara F."/>
            <person name="Munidasa M."/>
            <person name="Palculict T."/>
            <person name="Patil S."/>
            <person name="Pu L.-L."/>
            <person name="Saada N."/>
            <person name="Tang L."/>
            <person name="Weissenberger G."/>
            <person name="Zhu Y."/>
            <person name="Hemphill L."/>
            <person name="Shang Y."/>
            <person name="Youmans B."/>
            <person name="Ayvaz T."/>
            <person name="Ross M."/>
            <person name="Santibanez J."/>
            <person name="Aqrawi P."/>
            <person name="Gross S."/>
            <person name="Joshi V."/>
            <person name="Fowler G."/>
            <person name="Nazareth L."/>
            <person name="Reid J."/>
            <person name="Worley K."/>
            <person name="Petrosino J."/>
            <person name="Highlander S."/>
            <person name="Gibbs R."/>
        </authorList>
    </citation>
    <scope>NUCLEOTIDE SEQUENCE [LARGE SCALE GENOMIC DNA]</scope>
    <source>
        <strain evidence="1 2">ATCC 51599</strain>
    </source>
</reference>
<keyword evidence="2" id="KW-1185">Reference proteome</keyword>